<evidence type="ECO:0000313" key="2">
    <source>
        <dbReference type="Proteomes" id="UP000321436"/>
    </source>
</evidence>
<name>A0A512RPQ2_9BACT</name>
<gene>
    <name evidence="1" type="ORF">CCY01nite_39360</name>
</gene>
<reference evidence="1 2" key="1">
    <citation type="submission" date="2019-07" db="EMBL/GenBank/DDBJ databases">
        <title>Whole genome shotgun sequence of Chitinophaga cymbidii NBRC 109752.</title>
        <authorList>
            <person name="Hosoyama A."/>
            <person name="Uohara A."/>
            <person name="Ohji S."/>
            <person name="Ichikawa N."/>
        </authorList>
    </citation>
    <scope>NUCLEOTIDE SEQUENCE [LARGE SCALE GENOMIC DNA]</scope>
    <source>
        <strain evidence="1 2">NBRC 109752</strain>
    </source>
</reference>
<accession>A0A512RPQ2</accession>
<dbReference type="Proteomes" id="UP000321436">
    <property type="component" value="Unassembled WGS sequence"/>
</dbReference>
<keyword evidence="2" id="KW-1185">Reference proteome</keyword>
<dbReference type="EMBL" id="BKAU01000005">
    <property type="protein sequence ID" value="GEP97676.1"/>
    <property type="molecule type" value="Genomic_DNA"/>
</dbReference>
<comment type="caution">
    <text evidence="1">The sequence shown here is derived from an EMBL/GenBank/DDBJ whole genome shotgun (WGS) entry which is preliminary data.</text>
</comment>
<sequence>MEIAKSFNTVATPSPSKKIASGHKIDRNSPFNDYNNRGDIIALLEKYGWRVVKTSSLKTYFRRPGYTEHETSGDFHHGLGLFSVFTTSTEFIPCTGYRPYAVYAILECGGNFKLAAKRLLEEGYGVPYKSRN</sequence>
<organism evidence="1 2">
    <name type="scientific">Chitinophaga cymbidii</name>
    <dbReference type="NCBI Taxonomy" id="1096750"/>
    <lineage>
        <taxon>Bacteria</taxon>
        <taxon>Pseudomonadati</taxon>
        <taxon>Bacteroidota</taxon>
        <taxon>Chitinophagia</taxon>
        <taxon>Chitinophagales</taxon>
        <taxon>Chitinophagaceae</taxon>
        <taxon>Chitinophaga</taxon>
    </lineage>
</organism>
<dbReference type="AlphaFoldDB" id="A0A512RPQ2"/>
<protein>
    <submittedName>
        <fullName evidence="1">Uncharacterized protein</fullName>
    </submittedName>
</protein>
<evidence type="ECO:0000313" key="1">
    <source>
        <dbReference type="EMBL" id="GEP97676.1"/>
    </source>
</evidence>
<proteinExistence type="predicted"/>